<evidence type="ECO:0000256" key="3">
    <source>
        <dbReference type="ARBA" id="ARBA00022676"/>
    </source>
</evidence>
<organism evidence="14">
    <name type="scientific">Tetraselmis chuii</name>
    <dbReference type="NCBI Taxonomy" id="63592"/>
    <lineage>
        <taxon>Eukaryota</taxon>
        <taxon>Viridiplantae</taxon>
        <taxon>Chlorophyta</taxon>
        <taxon>core chlorophytes</taxon>
        <taxon>Chlorodendrophyceae</taxon>
        <taxon>Chlorodendrales</taxon>
        <taxon>Chlorodendraceae</taxon>
        <taxon>Tetraselmis</taxon>
    </lineage>
</organism>
<evidence type="ECO:0000256" key="5">
    <source>
        <dbReference type="ARBA" id="ARBA00022692"/>
    </source>
</evidence>
<keyword evidence="4" id="KW-0808">Transferase</keyword>
<dbReference type="PANTHER" id="PTHR46059">
    <property type="entry name" value="BETA-GALACTOSIDE ALPHA-2,6-SIALYLTRANSFERASE"/>
    <property type="match status" value="1"/>
</dbReference>
<dbReference type="GO" id="GO:0032580">
    <property type="term" value="C:Golgi cisterna membrane"/>
    <property type="evidence" value="ECO:0007669"/>
    <property type="project" value="UniProtKB-SubCell"/>
</dbReference>
<evidence type="ECO:0000256" key="6">
    <source>
        <dbReference type="ARBA" id="ARBA00022968"/>
    </source>
</evidence>
<dbReference type="EMBL" id="HBGG01041697">
    <property type="protein sequence ID" value="CAD9226179.1"/>
    <property type="molecule type" value="Transcribed_RNA"/>
</dbReference>
<keyword evidence="6" id="KW-0735">Signal-anchor</keyword>
<sequence length="317" mass="35560">MECRSSTVLLTSCKASCMARSVANCRQQYEGECEAQCGRHLCVEGRCKCPVYFSGDSMCSSVMPIHHLMPPALKHCSTPFTDDRFKKGTAGNTTVLDYNSRSSPNNLRMHYESARATGARLKAEPDLRDLADFSTCAVVGSSSTLKGSGQGRDIDAHTAVIRFNDAPTRTYQADVGSKTTIRLQNVIYCGFHEHASEICLHYTGFRGNYCPAARQRRFKCNYVWMSHRLLQYVQNFFNRNLFTGMAVTKDTSAGFFGILIALHLCGKVDLYGFTQRPTHYFPKTYNSKRAFGDKHAWALERQCMNLFSNLPAVTKHS</sequence>
<dbReference type="Pfam" id="PF00777">
    <property type="entry name" value="Glyco_transf_29"/>
    <property type="match status" value="2"/>
</dbReference>
<dbReference type="PANTHER" id="PTHR46059:SF1">
    <property type="entry name" value="BETA-GALACTOSIDE ALPHA-2,6-SIALYLTRANSFERASE"/>
    <property type="match status" value="1"/>
</dbReference>
<keyword evidence="3" id="KW-0328">Glycosyltransferase</keyword>
<comment type="subcellular location">
    <subcellularLocation>
        <location evidence="1">Golgi apparatus</location>
        <location evidence="1">Golgi stack membrane</location>
        <topology evidence="1">Single-pass type II membrane protein</topology>
    </subcellularLocation>
</comment>
<dbReference type="GO" id="GO:0097503">
    <property type="term" value="P:sialylation"/>
    <property type="evidence" value="ECO:0007669"/>
    <property type="project" value="TreeGrafter"/>
</dbReference>
<keyword evidence="11" id="KW-0325">Glycoprotein</keyword>
<evidence type="ECO:0000256" key="1">
    <source>
        <dbReference type="ARBA" id="ARBA00004447"/>
    </source>
</evidence>
<keyword evidence="8" id="KW-0333">Golgi apparatus</keyword>
<dbReference type="GO" id="GO:0003835">
    <property type="term" value="F:beta-galactoside alpha-2,6-sialyltransferase activity"/>
    <property type="evidence" value="ECO:0007669"/>
    <property type="project" value="UniProtKB-EC"/>
</dbReference>
<evidence type="ECO:0000256" key="7">
    <source>
        <dbReference type="ARBA" id="ARBA00022989"/>
    </source>
</evidence>
<comment type="similarity">
    <text evidence="2">Belongs to the glycosyltransferase 29 family.</text>
</comment>
<evidence type="ECO:0000256" key="12">
    <source>
        <dbReference type="ARBA" id="ARBA00034249"/>
    </source>
</evidence>
<evidence type="ECO:0000256" key="13">
    <source>
        <dbReference type="ARBA" id="ARBA00034329"/>
    </source>
</evidence>
<comment type="catalytic activity">
    <reaction evidence="12">
        <text>a beta-D-galactoside + CMP-N-acetyl-beta-neuraminate = an N-acetyl-alpha-neuraminyl-(2-&gt;6)-beta-D-galactosyl derivative + CMP + H(+)</text>
        <dbReference type="Rhea" id="RHEA:52104"/>
        <dbReference type="ChEBI" id="CHEBI:15378"/>
        <dbReference type="ChEBI" id="CHEBI:28034"/>
        <dbReference type="ChEBI" id="CHEBI:57812"/>
        <dbReference type="ChEBI" id="CHEBI:60377"/>
        <dbReference type="ChEBI" id="CHEBI:136398"/>
        <dbReference type="EC" id="2.4.3.1"/>
    </reaction>
</comment>
<proteinExistence type="inferred from homology"/>
<dbReference type="EC" id="2.4.3.1" evidence="13"/>
<evidence type="ECO:0000256" key="2">
    <source>
        <dbReference type="ARBA" id="ARBA00006003"/>
    </source>
</evidence>
<protein>
    <recommendedName>
        <fullName evidence="13">beta-galactoside alpha-(2,6)-sialyltransferase</fullName>
        <ecNumber evidence="13">2.4.3.1</ecNumber>
    </recommendedName>
</protein>
<keyword evidence="10" id="KW-1015">Disulfide bond</keyword>
<evidence type="ECO:0000313" key="14">
    <source>
        <dbReference type="EMBL" id="CAD9226179.1"/>
    </source>
</evidence>
<name>A0A7S1XAX2_9CHLO</name>
<dbReference type="InterPro" id="IPR038578">
    <property type="entry name" value="GT29-like_sf"/>
</dbReference>
<dbReference type="AlphaFoldDB" id="A0A7S1XAX2"/>
<dbReference type="InterPro" id="IPR001675">
    <property type="entry name" value="Glyco_trans_29"/>
</dbReference>
<dbReference type="Gene3D" id="3.90.1480.20">
    <property type="entry name" value="Glycosyl transferase family 29"/>
    <property type="match status" value="1"/>
</dbReference>
<keyword evidence="9" id="KW-0472">Membrane</keyword>
<reference evidence="14" key="1">
    <citation type="submission" date="2021-01" db="EMBL/GenBank/DDBJ databases">
        <authorList>
            <person name="Corre E."/>
            <person name="Pelletier E."/>
            <person name="Niang G."/>
            <person name="Scheremetjew M."/>
            <person name="Finn R."/>
            <person name="Kale V."/>
            <person name="Holt S."/>
            <person name="Cochrane G."/>
            <person name="Meng A."/>
            <person name="Brown T."/>
            <person name="Cohen L."/>
        </authorList>
    </citation>
    <scope>NUCLEOTIDE SEQUENCE</scope>
    <source>
        <strain evidence="14">PLY429</strain>
    </source>
</reference>
<evidence type="ECO:0000256" key="9">
    <source>
        <dbReference type="ARBA" id="ARBA00023136"/>
    </source>
</evidence>
<keyword evidence="7" id="KW-1133">Transmembrane helix</keyword>
<keyword evidence="5" id="KW-0812">Transmembrane</keyword>
<accession>A0A7S1XAX2</accession>
<gene>
    <name evidence="14" type="ORF">TCHU04912_LOCUS21497</name>
</gene>
<evidence type="ECO:0000256" key="8">
    <source>
        <dbReference type="ARBA" id="ARBA00023034"/>
    </source>
</evidence>
<evidence type="ECO:0000256" key="10">
    <source>
        <dbReference type="ARBA" id="ARBA00023157"/>
    </source>
</evidence>
<evidence type="ECO:0000256" key="4">
    <source>
        <dbReference type="ARBA" id="ARBA00022679"/>
    </source>
</evidence>
<evidence type="ECO:0000256" key="11">
    <source>
        <dbReference type="ARBA" id="ARBA00023180"/>
    </source>
</evidence>